<proteinExistence type="predicted"/>
<feature type="compositionally biased region" description="Polar residues" evidence="1">
    <location>
        <begin position="349"/>
        <end position="359"/>
    </location>
</feature>
<dbReference type="AlphaFoldDB" id="A0AAW5KQK2"/>
<reference evidence="3" key="1">
    <citation type="submission" date="2022-06" db="EMBL/GenBank/DDBJ databases">
        <title>Isolation of gut microbiota from human fecal samples.</title>
        <authorList>
            <person name="Pamer E.G."/>
            <person name="Barat B."/>
            <person name="Waligurski E."/>
            <person name="Medina S."/>
            <person name="Paddock L."/>
            <person name="Mostad J."/>
        </authorList>
    </citation>
    <scope>NUCLEOTIDE SEQUENCE</scope>
    <source>
        <strain evidence="3">DFI.5.57</strain>
    </source>
</reference>
<feature type="compositionally biased region" description="Acidic residues" evidence="1">
    <location>
        <begin position="286"/>
        <end position="300"/>
    </location>
</feature>
<evidence type="ECO:0000256" key="2">
    <source>
        <dbReference type="SAM" id="Phobius"/>
    </source>
</evidence>
<feature type="compositionally biased region" description="Low complexity" evidence="1">
    <location>
        <begin position="408"/>
        <end position="423"/>
    </location>
</feature>
<protein>
    <recommendedName>
        <fullName evidence="5">J domain-containing protein</fullName>
    </recommendedName>
</protein>
<evidence type="ECO:0000313" key="3">
    <source>
        <dbReference type="EMBL" id="MCQ5153557.1"/>
    </source>
</evidence>
<dbReference type="RefSeq" id="WP_256322222.1">
    <property type="nucleotide sequence ID" value="NZ_JANGCN010000020.1"/>
</dbReference>
<organism evidence="3 4">
    <name type="scientific">Ruminococcus bicirculans</name>
    <name type="common">ex Wegman et al. 2014</name>
    <dbReference type="NCBI Taxonomy" id="1160721"/>
    <lineage>
        <taxon>Bacteria</taxon>
        <taxon>Bacillati</taxon>
        <taxon>Bacillota</taxon>
        <taxon>Clostridia</taxon>
        <taxon>Eubacteriales</taxon>
        <taxon>Oscillospiraceae</taxon>
        <taxon>Ruminococcus</taxon>
    </lineage>
</organism>
<evidence type="ECO:0000313" key="4">
    <source>
        <dbReference type="Proteomes" id="UP001206236"/>
    </source>
</evidence>
<feature type="region of interest" description="Disordered" evidence="1">
    <location>
        <begin position="378"/>
        <end position="444"/>
    </location>
</feature>
<gene>
    <name evidence="3" type="ORF">NE632_09590</name>
</gene>
<evidence type="ECO:0008006" key="5">
    <source>
        <dbReference type="Google" id="ProtNLM"/>
    </source>
</evidence>
<evidence type="ECO:0000256" key="1">
    <source>
        <dbReference type="SAM" id="MobiDB-lite"/>
    </source>
</evidence>
<keyword evidence="2" id="KW-0812">Transmembrane</keyword>
<feature type="region of interest" description="Disordered" evidence="1">
    <location>
        <begin position="282"/>
        <end position="366"/>
    </location>
</feature>
<feature type="transmembrane region" description="Helical" evidence="2">
    <location>
        <begin position="602"/>
        <end position="624"/>
    </location>
</feature>
<sequence length="625" mass="69030">MTRPSLGITAMELFACNPFRVLGIAVDTPTADVTLTYKKLLDMAAKGDTADYETPYDFDFLPPFSRSEKDLKTAYAKIASNGYRCFAFSDPIFSASLNIDDVMLNLRDISCYDCFLRCYMWLITNDRDFEEPELWIPLCQYIDKMIMSSPEQWDKYFDHRFPQDMLDSSMSALRSFYATFCDIILLPIKEMVRGSMKCRSAMEILKIAKVDVDEVFPDIDIPQANLPKRGEPAPKLKIAVKDGEEYYDVTTGKMVNFEGDEDSAIESNDFSAAASSISADAIVGEDGPDSEPIPDEPEENPELKVVPPPAPVQPEPAAVQPAPEPQPIPEPQPAPAPAPTPAEDIQSAPVFNTNPTAQSGIPGEINAPIRKRKIFIPGHEGISGSAPASQPVSAPVPPVSQPAPAPTPVQTAQPAQQTVSAPVYSQPAPQPAAEAPKPAAKKPYKKANKGLTSLIDTVDEAINDTSDIILTDEAEEEENLYTDTLIKMLRANRSNNQLMKSVDTRHIYDNGDSLGRPEEAELSMDAINMKKMDKSLLNSSYDNISTKETDPKKLREEKYRNININDMLNPTVGSQMHKEYTPDAIEEFVKAKKQEKSAIKGIWKLLGVLSLLLIIYLILLYTGLI</sequence>
<keyword evidence="2" id="KW-0472">Membrane</keyword>
<feature type="compositionally biased region" description="Pro residues" evidence="1">
    <location>
        <begin position="394"/>
        <end position="407"/>
    </location>
</feature>
<dbReference type="Proteomes" id="UP001206236">
    <property type="component" value="Unassembled WGS sequence"/>
</dbReference>
<accession>A0AAW5KQK2</accession>
<dbReference type="EMBL" id="JANGCN010000020">
    <property type="protein sequence ID" value="MCQ5153557.1"/>
    <property type="molecule type" value="Genomic_DNA"/>
</dbReference>
<comment type="caution">
    <text evidence="3">The sequence shown here is derived from an EMBL/GenBank/DDBJ whole genome shotgun (WGS) entry which is preliminary data.</text>
</comment>
<dbReference type="PRINTS" id="PR01217">
    <property type="entry name" value="PRICHEXTENSN"/>
</dbReference>
<name>A0AAW5KQK2_9FIRM</name>
<keyword evidence="2" id="KW-1133">Transmembrane helix</keyword>
<feature type="compositionally biased region" description="Pro residues" evidence="1">
    <location>
        <begin position="322"/>
        <end position="340"/>
    </location>
</feature>